<dbReference type="Proteomes" id="UP001356308">
    <property type="component" value="Unassembled WGS sequence"/>
</dbReference>
<proteinExistence type="predicted"/>
<comment type="caution">
    <text evidence="1">The sequence shown here is derived from an EMBL/GenBank/DDBJ whole genome shotgun (WGS) entry which is preliminary data.</text>
</comment>
<dbReference type="EMBL" id="JAZDDG010000004">
    <property type="protein sequence ID" value="MEE1976471.1"/>
    <property type="molecule type" value="Genomic_DNA"/>
</dbReference>
<protein>
    <submittedName>
        <fullName evidence="1">Uncharacterized protein</fullName>
    </submittedName>
</protein>
<accession>A0ABU7IVC4</accession>
<evidence type="ECO:0000313" key="2">
    <source>
        <dbReference type="Proteomes" id="UP001356308"/>
    </source>
</evidence>
<sequence>MPDNMLATIINGEACKKATLLHTNHGHSSNGQDTLILSFVFHDFIYS</sequence>
<evidence type="ECO:0000313" key="1">
    <source>
        <dbReference type="EMBL" id="MEE1976471.1"/>
    </source>
</evidence>
<keyword evidence="2" id="KW-1185">Reference proteome</keyword>
<gene>
    <name evidence="1" type="ORF">V1I91_10355</name>
</gene>
<dbReference type="RefSeq" id="WP_272651169.1">
    <property type="nucleotide sequence ID" value="NZ_JAZDDG010000004.1"/>
</dbReference>
<reference evidence="1 2" key="1">
    <citation type="submission" date="2024-01" db="EMBL/GenBank/DDBJ databases">
        <title>Maribacter spp. originated from different algae showed divergent polysaccharides utilization ability.</title>
        <authorList>
            <person name="Wang H."/>
            <person name="Wu Y."/>
        </authorList>
    </citation>
    <scope>NUCLEOTIDE SEQUENCE [LARGE SCALE GENOMIC DNA]</scope>
    <source>
        <strain evidence="1 2">PR1</strain>
    </source>
</reference>
<name>A0ABU7IVC4_9FLAO</name>
<organism evidence="1 2">
    <name type="scientific">Maribacter cobaltidurans</name>
    <dbReference type="NCBI Taxonomy" id="1178778"/>
    <lineage>
        <taxon>Bacteria</taxon>
        <taxon>Pseudomonadati</taxon>
        <taxon>Bacteroidota</taxon>
        <taxon>Flavobacteriia</taxon>
        <taxon>Flavobacteriales</taxon>
        <taxon>Flavobacteriaceae</taxon>
        <taxon>Maribacter</taxon>
    </lineage>
</organism>